<evidence type="ECO:0000313" key="1">
    <source>
        <dbReference type="EMBL" id="TDE02815.1"/>
    </source>
</evidence>
<protein>
    <submittedName>
        <fullName evidence="1">Uncharacterized protein</fullName>
    </submittedName>
</protein>
<sequence>MAPPDYVERVDAVHAELWSLLAPQTAYERKIVAWMRVGLDLSTLEPLRNMVARARSREDG</sequence>
<accession>A0A4R5CXZ3</accession>
<proteinExistence type="predicted"/>
<gene>
    <name evidence="1" type="ORF">E1269_21220</name>
</gene>
<comment type="caution">
    <text evidence="1">The sequence shown here is derived from an EMBL/GenBank/DDBJ whole genome shotgun (WGS) entry which is preliminary data.</text>
</comment>
<dbReference type="RefSeq" id="WP_131898237.1">
    <property type="nucleotide sequence ID" value="NZ_SMKZ01000034.1"/>
</dbReference>
<evidence type="ECO:0000313" key="2">
    <source>
        <dbReference type="Proteomes" id="UP000294739"/>
    </source>
</evidence>
<organism evidence="1 2">
    <name type="scientific">Jiangella asiatica</name>
    <dbReference type="NCBI Taxonomy" id="2530372"/>
    <lineage>
        <taxon>Bacteria</taxon>
        <taxon>Bacillati</taxon>
        <taxon>Actinomycetota</taxon>
        <taxon>Actinomycetes</taxon>
        <taxon>Jiangellales</taxon>
        <taxon>Jiangellaceae</taxon>
        <taxon>Jiangella</taxon>
    </lineage>
</organism>
<dbReference type="Proteomes" id="UP000294739">
    <property type="component" value="Unassembled WGS sequence"/>
</dbReference>
<dbReference type="AlphaFoldDB" id="A0A4R5CXZ3"/>
<dbReference type="EMBL" id="SMKZ01000034">
    <property type="protein sequence ID" value="TDE02815.1"/>
    <property type="molecule type" value="Genomic_DNA"/>
</dbReference>
<keyword evidence="2" id="KW-1185">Reference proteome</keyword>
<reference evidence="1 2" key="1">
    <citation type="submission" date="2019-03" db="EMBL/GenBank/DDBJ databases">
        <title>Draft genome sequences of novel Actinobacteria.</title>
        <authorList>
            <person name="Sahin N."/>
            <person name="Ay H."/>
            <person name="Saygin H."/>
        </authorList>
    </citation>
    <scope>NUCLEOTIDE SEQUENCE [LARGE SCALE GENOMIC DNA]</scope>
    <source>
        <strain evidence="1 2">5K138</strain>
    </source>
</reference>
<name>A0A4R5CXZ3_9ACTN</name>
<dbReference type="InParanoid" id="A0A4R5CXZ3"/>